<dbReference type="RefSeq" id="WP_326085167.1">
    <property type="nucleotide sequence ID" value="NZ_JARLKZ010000002.1"/>
</dbReference>
<dbReference type="GO" id="GO:0003677">
    <property type="term" value="F:DNA binding"/>
    <property type="evidence" value="ECO:0007669"/>
    <property type="project" value="UniProtKB-KW"/>
</dbReference>
<evidence type="ECO:0000313" key="3">
    <source>
        <dbReference type="Proteomes" id="UP001344632"/>
    </source>
</evidence>
<organism evidence="2 3">
    <name type="scientific">Paenibacillus dokdonensis</name>
    <dbReference type="NCBI Taxonomy" id="2567944"/>
    <lineage>
        <taxon>Bacteria</taxon>
        <taxon>Bacillati</taxon>
        <taxon>Bacillota</taxon>
        <taxon>Bacilli</taxon>
        <taxon>Bacillales</taxon>
        <taxon>Paenibacillaceae</taxon>
        <taxon>Paenibacillus</taxon>
    </lineage>
</organism>
<comment type="caution">
    <text evidence="2">The sequence shown here is derived from an EMBL/GenBank/DDBJ whole genome shotgun (WGS) entry which is preliminary data.</text>
</comment>
<protein>
    <submittedName>
        <fullName evidence="2">DNA-binding protein</fullName>
    </submittedName>
</protein>
<sequence>MVQKQSNQENELPGGLSKPAQRALTGAGLLNLEDIANIREDELKKLHGIGPHAVETLRQALQEKGLSFAKK</sequence>
<reference evidence="2 3" key="1">
    <citation type="submission" date="2023-03" db="EMBL/GenBank/DDBJ databases">
        <title>Bacillus Genome Sequencing.</title>
        <authorList>
            <person name="Dunlap C."/>
        </authorList>
    </citation>
    <scope>NUCLEOTIDE SEQUENCE [LARGE SCALE GENOMIC DNA]</scope>
    <source>
        <strain evidence="2 3">BD-525</strain>
    </source>
</reference>
<proteinExistence type="predicted"/>
<dbReference type="Proteomes" id="UP001344632">
    <property type="component" value="Unassembled WGS sequence"/>
</dbReference>
<keyword evidence="2" id="KW-0238">DNA-binding</keyword>
<feature type="region of interest" description="Disordered" evidence="1">
    <location>
        <begin position="1"/>
        <end position="20"/>
    </location>
</feature>
<accession>A0ABU6GFL0</accession>
<name>A0ABU6GFL0_9BACL</name>
<keyword evidence="3" id="KW-1185">Reference proteome</keyword>
<dbReference type="Gene3D" id="1.10.150.20">
    <property type="entry name" value="5' to 3' exonuclease, C-terminal subdomain"/>
    <property type="match status" value="1"/>
</dbReference>
<evidence type="ECO:0000256" key="1">
    <source>
        <dbReference type="SAM" id="MobiDB-lite"/>
    </source>
</evidence>
<feature type="compositionally biased region" description="Polar residues" evidence="1">
    <location>
        <begin position="1"/>
        <end position="10"/>
    </location>
</feature>
<evidence type="ECO:0000313" key="2">
    <source>
        <dbReference type="EMBL" id="MEC0238515.1"/>
    </source>
</evidence>
<dbReference type="EMBL" id="JARLKZ010000002">
    <property type="protein sequence ID" value="MEC0238515.1"/>
    <property type="molecule type" value="Genomic_DNA"/>
</dbReference>
<gene>
    <name evidence="2" type="ORF">P4H66_01340</name>
</gene>
<dbReference type="SUPFAM" id="SSF47789">
    <property type="entry name" value="C-terminal domain of RNA polymerase alpha subunit"/>
    <property type="match status" value="1"/>
</dbReference>